<dbReference type="EMBL" id="OCMF01000001">
    <property type="protein sequence ID" value="SOC79872.1"/>
    <property type="molecule type" value="Genomic_DNA"/>
</dbReference>
<dbReference type="SUPFAM" id="SSF51206">
    <property type="entry name" value="cAMP-binding domain-like"/>
    <property type="match status" value="1"/>
</dbReference>
<dbReference type="InterPro" id="IPR018490">
    <property type="entry name" value="cNMP-bd_dom_sf"/>
</dbReference>
<dbReference type="InterPro" id="IPR000595">
    <property type="entry name" value="cNMP-bd_dom"/>
</dbReference>
<proteinExistence type="predicted"/>
<keyword evidence="2" id="KW-0808">Transferase</keyword>
<reference evidence="3" key="1">
    <citation type="submission" date="2017-09" db="EMBL/GenBank/DDBJ databases">
        <authorList>
            <person name="Varghese N."/>
            <person name="Submissions S."/>
        </authorList>
    </citation>
    <scope>NUCLEOTIDE SEQUENCE [LARGE SCALE GENOMIC DNA]</scope>
    <source>
        <strain evidence="3">CGMCC 1.12641</strain>
    </source>
</reference>
<dbReference type="Gene3D" id="2.60.120.10">
    <property type="entry name" value="Jelly Rolls"/>
    <property type="match status" value="1"/>
</dbReference>
<name>A0A285X3I9_9FLAO</name>
<evidence type="ECO:0000313" key="3">
    <source>
        <dbReference type="Proteomes" id="UP000219193"/>
    </source>
</evidence>
<accession>A0A285X3I9</accession>
<organism evidence="2 3">
    <name type="scientific">Salinimicrobium sediminis</name>
    <dbReference type="NCBI Taxonomy" id="1343891"/>
    <lineage>
        <taxon>Bacteria</taxon>
        <taxon>Pseudomonadati</taxon>
        <taxon>Bacteroidota</taxon>
        <taxon>Flavobacteriia</taxon>
        <taxon>Flavobacteriales</taxon>
        <taxon>Flavobacteriaceae</taxon>
        <taxon>Salinimicrobium</taxon>
    </lineage>
</organism>
<protein>
    <submittedName>
        <fullName evidence="2">cAMP-binding domain of CRP or a regulatory subunit of cAMP-dependent protein kinases</fullName>
    </submittedName>
</protein>
<sequence length="178" mass="20902">MNPLEILLQQIEERELWEKELELSRNEYLKVSGSKDTQVYFVTDGSLRAFVTDEEEEHTIRFAYSGDIVAALDSFVSEQPSPLYIQAIKKSSLKVISKKTFLDMVSASKENMQLYQNLLLQLVYQQMEREQDLLTSSPQERYRRVLARSPRLFQEVPHRYIASYLRMTPETLSRIKKS</sequence>
<dbReference type="Proteomes" id="UP000219193">
    <property type="component" value="Unassembled WGS sequence"/>
</dbReference>
<keyword evidence="2" id="KW-0418">Kinase</keyword>
<dbReference type="GO" id="GO:0016301">
    <property type="term" value="F:kinase activity"/>
    <property type="evidence" value="ECO:0007669"/>
    <property type="project" value="UniProtKB-KW"/>
</dbReference>
<dbReference type="Pfam" id="PF00027">
    <property type="entry name" value="cNMP_binding"/>
    <property type="match status" value="1"/>
</dbReference>
<gene>
    <name evidence="2" type="ORF">SAMN06296241_1410</name>
</gene>
<dbReference type="PROSITE" id="PS50042">
    <property type="entry name" value="CNMP_BINDING_3"/>
    <property type="match status" value="1"/>
</dbReference>
<dbReference type="OrthoDB" id="792939at2"/>
<keyword evidence="3" id="KW-1185">Reference proteome</keyword>
<dbReference type="RefSeq" id="WP_097055576.1">
    <property type="nucleotide sequence ID" value="NZ_OCMF01000001.1"/>
</dbReference>
<evidence type="ECO:0000313" key="2">
    <source>
        <dbReference type="EMBL" id="SOC79872.1"/>
    </source>
</evidence>
<evidence type="ECO:0000259" key="1">
    <source>
        <dbReference type="PROSITE" id="PS50042"/>
    </source>
</evidence>
<feature type="domain" description="Cyclic nucleotide-binding" evidence="1">
    <location>
        <begin position="1"/>
        <end position="122"/>
    </location>
</feature>
<dbReference type="InterPro" id="IPR014710">
    <property type="entry name" value="RmlC-like_jellyroll"/>
</dbReference>
<dbReference type="AlphaFoldDB" id="A0A285X3I9"/>